<name>A0A411YIN7_9ACTN</name>
<gene>
    <name evidence="6" type="ORF">ER308_16340</name>
</gene>
<dbReference type="Pfam" id="PF00465">
    <property type="entry name" value="Fe-ADH"/>
    <property type="match status" value="1"/>
</dbReference>
<feature type="region of interest" description="Disordered" evidence="3">
    <location>
        <begin position="1"/>
        <end position="26"/>
    </location>
</feature>
<evidence type="ECO:0000313" key="6">
    <source>
        <dbReference type="EMBL" id="QBI20989.1"/>
    </source>
</evidence>
<keyword evidence="7" id="KW-1185">Reference proteome</keyword>
<organism evidence="6 7">
    <name type="scientific">Egibacter rhizosphaerae</name>
    <dbReference type="NCBI Taxonomy" id="1670831"/>
    <lineage>
        <taxon>Bacteria</taxon>
        <taxon>Bacillati</taxon>
        <taxon>Actinomycetota</taxon>
        <taxon>Nitriliruptoria</taxon>
        <taxon>Egibacterales</taxon>
        <taxon>Egibacteraceae</taxon>
        <taxon>Egibacter</taxon>
    </lineage>
</organism>
<feature type="domain" description="Fe-containing alcohol dehydrogenase-like C-terminal" evidence="5">
    <location>
        <begin position="181"/>
        <end position="361"/>
    </location>
</feature>
<dbReference type="InterPro" id="IPR001670">
    <property type="entry name" value="ADH_Fe/GldA"/>
</dbReference>
<evidence type="ECO:0000259" key="5">
    <source>
        <dbReference type="Pfam" id="PF25137"/>
    </source>
</evidence>
<dbReference type="KEGG" id="erz:ER308_16340"/>
<dbReference type="InterPro" id="IPR056798">
    <property type="entry name" value="ADH_Fe_C"/>
</dbReference>
<dbReference type="GO" id="GO:0004022">
    <property type="term" value="F:alcohol dehydrogenase (NAD+) activity"/>
    <property type="evidence" value="ECO:0007669"/>
    <property type="project" value="TreeGrafter"/>
</dbReference>
<reference evidence="6 7" key="1">
    <citation type="submission" date="2019-01" db="EMBL/GenBank/DDBJ databases">
        <title>Egibacter rhizosphaerae EGI 80759T.</title>
        <authorList>
            <person name="Chen D.-D."/>
            <person name="Tian Y."/>
            <person name="Jiao J.-Y."/>
            <person name="Zhang X.-T."/>
            <person name="Zhang Y.-G."/>
            <person name="Zhang Y."/>
            <person name="Xiao M."/>
            <person name="Shu W.-S."/>
            <person name="Li W.-J."/>
        </authorList>
    </citation>
    <scope>NUCLEOTIDE SEQUENCE [LARGE SCALE GENOMIC DNA]</scope>
    <source>
        <strain evidence="6 7">EGI 80759</strain>
    </source>
</reference>
<evidence type="ECO:0000259" key="4">
    <source>
        <dbReference type="Pfam" id="PF00465"/>
    </source>
</evidence>
<sequence length="364" mass="36992">MTSTRPGGGGSSHGTVEALDPPRGLRTPRVLVGGGALARVGEELDALGRTRALLVAGRDHPGSTIVREALGDREVARIADVAPHVPRRRASEAIAVFDESGADAVVTVGGGSATGLGKVLARDRDVALFAVPTTYAGSEMTPVWGETDGDRKTTGRDWRVLPAVVLADPGLLTTLDPGQIATSGLNALAHAVEALWAPDRTAAVRDASLDSARSLAGALPRCVADPTDREGQAVALRGALLAGACLANATMGIHHKACHVLGGMGGDHAATHAALLPHVLAWQEGYADAVTAPLVGVLAAEPAAGVFALSRALAAPTSLREVAGPGVERIEEVVAHVVEAAPASPRPVTESGVRELLESAYGLA</sequence>
<evidence type="ECO:0000256" key="1">
    <source>
        <dbReference type="ARBA" id="ARBA00007358"/>
    </source>
</evidence>
<dbReference type="AlphaFoldDB" id="A0A411YIN7"/>
<dbReference type="Gene3D" id="3.40.50.1970">
    <property type="match status" value="1"/>
</dbReference>
<dbReference type="PANTHER" id="PTHR11496:SF102">
    <property type="entry name" value="ALCOHOL DEHYDROGENASE 4"/>
    <property type="match status" value="1"/>
</dbReference>
<accession>A0A411YIN7</accession>
<dbReference type="InterPro" id="IPR039697">
    <property type="entry name" value="Alcohol_dehydrogenase_Fe"/>
</dbReference>
<evidence type="ECO:0000256" key="2">
    <source>
        <dbReference type="ARBA" id="ARBA00023002"/>
    </source>
</evidence>
<dbReference type="Proteomes" id="UP000291469">
    <property type="component" value="Chromosome"/>
</dbReference>
<comment type="similarity">
    <text evidence="1">Belongs to the iron-containing alcohol dehydrogenase family.</text>
</comment>
<dbReference type="SUPFAM" id="SSF56796">
    <property type="entry name" value="Dehydroquinate synthase-like"/>
    <property type="match status" value="1"/>
</dbReference>
<proteinExistence type="inferred from homology"/>
<dbReference type="RefSeq" id="WP_131155982.1">
    <property type="nucleotide sequence ID" value="NZ_CP036402.1"/>
</dbReference>
<dbReference type="OrthoDB" id="3812122at2"/>
<evidence type="ECO:0000313" key="7">
    <source>
        <dbReference type="Proteomes" id="UP000291469"/>
    </source>
</evidence>
<dbReference type="PANTHER" id="PTHR11496">
    <property type="entry name" value="ALCOHOL DEHYDROGENASE"/>
    <property type="match status" value="1"/>
</dbReference>
<evidence type="ECO:0000256" key="3">
    <source>
        <dbReference type="SAM" id="MobiDB-lite"/>
    </source>
</evidence>
<feature type="domain" description="Alcohol dehydrogenase iron-type/glycerol dehydrogenase GldA" evidence="4">
    <location>
        <begin position="28"/>
        <end position="169"/>
    </location>
</feature>
<protein>
    <submittedName>
        <fullName evidence="6">Maleylacetate reductase</fullName>
    </submittedName>
</protein>
<dbReference type="Gene3D" id="1.20.1090.10">
    <property type="entry name" value="Dehydroquinate synthase-like - alpha domain"/>
    <property type="match status" value="1"/>
</dbReference>
<feature type="compositionally biased region" description="Gly residues" evidence="3">
    <location>
        <begin position="1"/>
        <end position="12"/>
    </location>
</feature>
<dbReference type="EMBL" id="CP036402">
    <property type="protein sequence ID" value="QBI20989.1"/>
    <property type="molecule type" value="Genomic_DNA"/>
</dbReference>
<keyword evidence="2" id="KW-0560">Oxidoreductase</keyword>
<dbReference type="GO" id="GO:0046872">
    <property type="term" value="F:metal ion binding"/>
    <property type="evidence" value="ECO:0007669"/>
    <property type="project" value="InterPro"/>
</dbReference>
<dbReference type="Pfam" id="PF25137">
    <property type="entry name" value="ADH_Fe_C"/>
    <property type="match status" value="1"/>
</dbReference>